<dbReference type="Proteomes" id="UP001637996">
    <property type="component" value="Unassembled WGS sequence"/>
</dbReference>
<comment type="caution">
    <text evidence="2">The sequence shown here is derived from an EMBL/GenBank/DDBJ whole genome shotgun (WGS) entry which is preliminary data.</text>
</comment>
<proteinExistence type="predicted"/>
<dbReference type="EMBL" id="JBGMEI010000006">
    <property type="protein sequence ID" value="MFO3665672.1"/>
    <property type="molecule type" value="Genomic_DNA"/>
</dbReference>
<dbReference type="RefSeq" id="WP_394022557.1">
    <property type="nucleotide sequence ID" value="NZ_JBGMEI010000006.1"/>
</dbReference>
<protein>
    <submittedName>
        <fullName evidence="2">Uncharacterized protein</fullName>
    </submittedName>
</protein>
<evidence type="ECO:0000256" key="1">
    <source>
        <dbReference type="SAM" id="Phobius"/>
    </source>
</evidence>
<gene>
    <name evidence="2" type="ORF">ACCQ41_05380</name>
</gene>
<keyword evidence="1" id="KW-0472">Membrane</keyword>
<reference evidence="2 3" key="1">
    <citation type="journal article" date="2025" name="Anaerobe">
        <title>Description of Anaerococcus kampingiae sp. nov., Anaerococcus groningensis sp. nov., Anaerococcus martiniensis sp. nov., and Anaerococcus cruorum sp. nov., isolated from human clinical specimens.</title>
        <authorList>
            <person name="Boiten K.E."/>
            <person name="Meijer J."/>
            <person name="van Wezel E.M."/>
            <person name="Veloo A.C.M."/>
        </authorList>
    </citation>
    <scope>NUCLEOTIDE SEQUENCE [LARGE SCALE GENOMIC DNA]</scope>
    <source>
        <strain evidence="2 3">ENR0831</strain>
    </source>
</reference>
<feature type="transmembrane region" description="Helical" evidence="1">
    <location>
        <begin position="29"/>
        <end position="44"/>
    </location>
</feature>
<name>A0ABW9MB32_9FIRM</name>
<keyword evidence="1" id="KW-0812">Transmembrane</keyword>
<evidence type="ECO:0000313" key="3">
    <source>
        <dbReference type="Proteomes" id="UP001637996"/>
    </source>
</evidence>
<keyword evidence="1" id="KW-1133">Transmembrane helix</keyword>
<keyword evidence="3" id="KW-1185">Reference proteome</keyword>
<evidence type="ECO:0000313" key="2">
    <source>
        <dbReference type="EMBL" id="MFO3665672.1"/>
    </source>
</evidence>
<organism evidence="2 3">
    <name type="scientific">Anaerococcus martiniensis</name>
    <dbReference type="NCBI Taxonomy" id="3115615"/>
    <lineage>
        <taxon>Bacteria</taxon>
        <taxon>Bacillati</taxon>
        <taxon>Bacillota</taxon>
        <taxon>Tissierellia</taxon>
        <taxon>Tissierellales</taxon>
        <taxon>Peptoniphilaceae</taxon>
        <taxon>Anaerococcus</taxon>
    </lineage>
</organism>
<sequence length="53" mass="6115">MKKTKLESIIGVVLIILSVFMFFNKRGGLGFFVFFIGLGLYIYSRRGTDFRSM</sequence>
<accession>A0ABW9MB32</accession>
<feature type="transmembrane region" description="Helical" evidence="1">
    <location>
        <begin position="7"/>
        <end position="23"/>
    </location>
</feature>